<evidence type="ECO:0000256" key="1">
    <source>
        <dbReference type="ARBA" id="ARBA00023015"/>
    </source>
</evidence>
<dbReference type="SMART" id="SM00347">
    <property type="entry name" value="HTH_MARR"/>
    <property type="match status" value="1"/>
</dbReference>
<feature type="domain" description="HTH marR-type" evidence="4">
    <location>
        <begin position="14"/>
        <end position="146"/>
    </location>
</feature>
<evidence type="ECO:0000313" key="6">
    <source>
        <dbReference type="Proteomes" id="UP001139179"/>
    </source>
</evidence>
<evidence type="ECO:0000313" key="5">
    <source>
        <dbReference type="EMBL" id="MCM3714547.1"/>
    </source>
</evidence>
<evidence type="ECO:0000256" key="2">
    <source>
        <dbReference type="ARBA" id="ARBA00023125"/>
    </source>
</evidence>
<protein>
    <submittedName>
        <fullName evidence="5">MarR family transcriptional regulator</fullName>
    </submittedName>
</protein>
<dbReference type="PANTHER" id="PTHR33164">
    <property type="entry name" value="TRANSCRIPTIONAL REGULATOR, MARR FAMILY"/>
    <property type="match status" value="1"/>
</dbReference>
<dbReference type="InterPro" id="IPR039422">
    <property type="entry name" value="MarR/SlyA-like"/>
</dbReference>
<dbReference type="InterPro" id="IPR036388">
    <property type="entry name" value="WH-like_DNA-bd_sf"/>
</dbReference>
<evidence type="ECO:0000259" key="4">
    <source>
        <dbReference type="PROSITE" id="PS50995"/>
    </source>
</evidence>
<dbReference type="InterPro" id="IPR036390">
    <property type="entry name" value="WH_DNA-bd_sf"/>
</dbReference>
<dbReference type="RefSeq" id="WP_251223320.1">
    <property type="nucleotide sequence ID" value="NZ_JAMBOL010000008.1"/>
</dbReference>
<dbReference type="InterPro" id="IPR000835">
    <property type="entry name" value="HTH_MarR-typ"/>
</dbReference>
<sequence length="161" mass="18388">MTLEKIESTGEELSLKLFIVLSRAVQTVRKKVEEDIRSYGLNPTEFAVLELIYHKGDQPIQKIGEKVLIASSSITYVVDKLEKKQLIRRKPCPTDRRIIHASITEKGKERMDEIFPLHKEALMTIFAGLESEEKTSLIELLKKLGYYAQGVDKLRDAKDEG</sequence>
<comment type="caution">
    <text evidence="5">The sequence shown here is derived from an EMBL/GenBank/DDBJ whole genome shotgun (WGS) entry which is preliminary data.</text>
</comment>
<keyword evidence="1" id="KW-0805">Transcription regulation</keyword>
<accession>A0A9X2IPK3</accession>
<dbReference type="PRINTS" id="PR00598">
    <property type="entry name" value="HTHMARR"/>
</dbReference>
<keyword evidence="2" id="KW-0238">DNA-binding</keyword>
<dbReference type="GO" id="GO:0006950">
    <property type="term" value="P:response to stress"/>
    <property type="evidence" value="ECO:0007669"/>
    <property type="project" value="TreeGrafter"/>
</dbReference>
<organism evidence="5 6">
    <name type="scientific">Halalkalibacter oceani</name>
    <dbReference type="NCBI Taxonomy" id="1653776"/>
    <lineage>
        <taxon>Bacteria</taxon>
        <taxon>Bacillati</taxon>
        <taxon>Bacillota</taxon>
        <taxon>Bacilli</taxon>
        <taxon>Bacillales</taxon>
        <taxon>Bacillaceae</taxon>
        <taxon>Halalkalibacter</taxon>
    </lineage>
</organism>
<dbReference type="Gene3D" id="1.10.10.10">
    <property type="entry name" value="Winged helix-like DNA-binding domain superfamily/Winged helix DNA-binding domain"/>
    <property type="match status" value="1"/>
</dbReference>
<dbReference type="EMBL" id="JAMBOL010000008">
    <property type="protein sequence ID" value="MCM3714547.1"/>
    <property type="molecule type" value="Genomic_DNA"/>
</dbReference>
<name>A0A9X2IPK3_9BACI</name>
<dbReference type="GO" id="GO:0003677">
    <property type="term" value="F:DNA binding"/>
    <property type="evidence" value="ECO:0007669"/>
    <property type="project" value="UniProtKB-KW"/>
</dbReference>
<dbReference type="SUPFAM" id="SSF46785">
    <property type="entry name" value="Winged helix' DNA-binding domain"/>
    <property type="match status" value="1"/>
</dbReference>
<dbReference type="PANTHER" id="PTHR33164:SF56">
    <property type="entry name" value="HTH-TYPE TRANSCRIPTIONAL REGULATOR MHQR"/>
    <property type="match status" value="1"/>
</dbReference>
<keyword evidence="6" id="KW-1185">Reference proteome</keyword>
<dbReference type="Pfam" id="PF01047">
    <property type="entry name" value="MarR"/>
    <property type="match status" value="1"/>
</dbReference>
<dbReference type="AlphaFoldDB" id="A0A9X2IPK3"/>
<evidence type="ECO:0000256" key="3">
    <source>
        <dbReference type="ARBA" id="ARBA00023163"/>
    </source>
</evidence>
<dbReference type="GO" id="GO:0003700">
    <property type="term" value="F:DNA-binding transcription factor activity"/>
    <property type="evidence" value="ECO:0007669"/>
    <property type="project" value="InterPro"/>
</dbReference>
<dbReference type="Proteomes" id="UP001139179">
    <property type="component" value="Unassembled WGS sequence"/>
</dbReference>
<proteinExistence type="predicted"/>
<reference evidence="5" key="1">
    <citation type="submission" date="2022-05" db="EMBL/GenBank/DDBJ databases">
        <title>Comparative Genomics of Spacecraft Associated Microbes.</title>
        <authorList>
            <person name="Tran M.T."/>
            <person name="Wright A."/>
            <person name="Seuylemezian A."/>
            <person name="Eisen J."/>
            <person name="Coil D."/>
        </authorList>
    </citation>
    <scope>NUCLEOTIDE SEQUENCE</scope>
    <source>
        <strain evidence="5">214.1.1</strain>
    </source>
</reference>
<dbReference type="PROSITE" id="PS50995">
    <property type="entry name" value="HTH_MARR_2"/>
    <property type="match status" value="1"/>
</dbReference>
<gene>
    <name evidence="5" type="ORF">M3202_10645</name>
</gene>
<keyword evidence="3" id="KW-0804">Transcription</keyword>